<dbReference type="PROSITE" id="PS51257">
    <property type="entry name" value="PROKAR_LIPOPROTEIN"/>
    <property type="match status" value="1"/>
</dbReference>
<dbReference type="STRING" id="1123402.SAMN02583745_00300"/>
<proteinExistence type="predicted"/>
<comment type="subcellular location">
    <subcellularLocation>
        <location evidence="2">Membrane</location>
    </subcellularLocation>
</comment>
<keyword evidence="5" id="KW-0808">Transferase</keyword>
<name>A0A1H9YQF2_9GAMM</name>
<evidence type="ECO:0000256" key="6">
    <source>
        <dbReference type="ARBA" id="ARBA00022692"/>
    </source>
</evidence>
<evidence type="ECO:0000313" key="12">
    <source>
        <dbReference type="EMBL" id="SES71285.1"/>
    </source>
</evidence>
<dbReference type="AlphaFoldDB" id="A0A1H9YQF2"/>
<dbReference type="GO" id="GO:0005886">
    <property type="term" value="C:plasma membrane"/>
    <property type="evidence" value="ECO:0007669"/>
    <property type="project" value="UniProtKB-ARBA"/>
</dbReference>
<evidence type="ECO:0000256" key="9">
    <source>
        <dbReference type="ARBA" id="ARBA00023136"/>
    </source>
</evidence>
<dbReference type="PRINTS" id="PR00344">
    <property type="entry name" value="BCTRLSENSOR"/>
</dbReference>
<dbReference type="CDD" id="cd00082">
    <property type="entry name" value="HisKA"/>
    <property type="match status" value="1"/>
</dbReference>
<organism evidence="12 13">
    <name type="scientific">Thorsellia anophelis DSM 18579</name>
    <dbReference type="NCBI Taxonomy" id="1123402"/>
    <lineage>
        <taxon>Bacteria</taxon>
        <taxon>Pseudomonadati</taxon>
        <taxon>Pseudomonadota</taxon>
        <taxon>Gammaproteobacteria</taxon>
        <taxon>Enterobacterales</taxon>
        <taxon>Thorselliaceae</taxon>
        <taxon>Thorsellia</taxon>
    </lineage>
</organism>
<dbReference type="SUPFAM" id="SSF55874">
    <property type="entry name" value="ATPase domain of HSP90 chaperone/DNA topoisomerase II/histidine kinase"/>
    <property type="match status" value="1"/>
</dbReference>
<dbReference type="EMBL" id="FOHV01000002">
    <property type="protein sequence ID" value="SES71285.1"/>
    <property type="molecule type" value="Genomic_DNA"/>
</dbReference>
<protein>
    <recommendedName>
        <fullName evidence="3">histidine kinase</fullName>
        <ecNumber evidence="3">2.7.13.3</ecNumber>
    </recommendedName>
</protein>
<dbReference type="InterPro" id="IPR003661">
    <property type="entry name" value="HisK_dim/P_dom"/>
</dbReference>
<reference evidence="13" key="1">
    <citation type="submission" date="2016-10" db="EMBL/GenBank/DDBJ databases">
        <authorList>
            <person name="Varghese N."/>
            <person name="Submissions S."/>
        </authorList>
    </citation>
    <scope>NUCLEOTIDE SEQUENCE [LARGE SCALE GENOMIC DNA]</scope>
    <source>
        <strain evidence="13">DSM 18579</strain>
    </source>
</reference>
<dbReference type="Pfam" id="PF00512">
    <property type="entry name" value="HisKA"/>
    <property type="match status" value="1"/>
</dbReference>
<keyword evidence="6 10" id="KW-0812">Transmembrane</keyword>
<dbReference type="FunFam" id="3.30.565.10:FF:000006">
    <property type="entry name" value="Sensor histidine kinase WalK"/>
    <property type="match status" value="1"/>
</dbReference>
<dbReference type="InterPro" id="IPR050428">
    <property type="entry name" value="TCS_sensor_his_kinase"/>
</dbReference>
<feature type="domain" description="Histidine kinase" evidence="11">
    <location>
        <begin position="260"/>
        <end position="464"/>
    </location>
</feature>
<dbReference type="Gene3D" id="1.10.287.130">
    <property type="match status" value="1"/>
</dbReference>
<dbReference type="RefSeq" id="WP_177168552.1">
    <property type="nucleotide sequence ID" value="NZ_FOHV01000002.1"/>
</dbReference>
<keyword evidence="8 10" id="KW-1133">Transmembrane helix</keyword>
<dbReference type="PANTHER" id="PTHR45436">
    <property type="entry name" value="SENSOR HISTIDINE KINASE YKOH"/>
    <property type="match status" value="1"/>
</dbReference>
<comment type="catalytic activity">
    <reaction evidence="1">
        <text>ATP + protein L-histidine = ADP + protein N-phospho-L-histidine.</text>
        <dbReference type="EC" id="2.7.13.3"/>
    </reaction>
</comment>
<dbReference type="InterPro" id="IPR003594">
    <property type="entry name" value="HATPase_dom"/>
</dbReference>
<feature type="transmembrane region" description="Helical" evidence="10">
    <location>
        <begin position="173"/>
        <end position="196"/>
    </location>
</feature>
<dbReference type="InterPro" id="IPR005467">
    <property type="entry name" value="His_kinase_dom"/>
</dbReference>
<dbReference type="PANTHER" id="PTHR45436:SF8">
    <property type="entry name" value="HISTIDINE KINASE"/>
    <property type="match status" value="1"/>
</dbReference>
<keyword evidence="4" id="KW-0597">Phosphoprotein</keyword>
<dbReference type="Gene3D" id="3.30.565.10">
    <property type="entry name" value="Histidine kinase-like ATPase, C-terminal domain"/>
    <property type="match status" value="1"/>
</dbReference>
<dbReference type="SMART" id="SM00387">
    <property type="entry name" value="HATPase_c"/>
    <property type="match status" value="1"/>
</dbReference>
<evidence type="ECO:0000256" key="2">
    <source>
        <dbReference type="ARBA" id="ARBA00004370"/>
    </source>
</evidence>
<evidence type="ECO:0000256" key="7">
    <source>
        <dbReference type="ARBA" id="ARBA00022777"/>
    </source>
</evidence>
<gene>
    <name evidence="12" type="ORF">SAMN02583745_00300</name>
</gene>
<evidence type="ECO:0000256" key="4">
    <source>
        <dbReference type="ARBA" id="ARBA00022553"/>
    </source>
</evidence>
<dbReference type="InterPro" id="IPR004358">
    <property type="entry name" value="Sig_transdc_His_kin-like_C"/>
</dbReference>
<dbReference type="CDD" id="cd00075">
    <property type="entry name" value="HATPase"/>
    <property type="match status" value="1"/>
</dbReference>
<evidence type="ECO:0000256" key="10">
    <source>
        <dbReference type="SAM" id="Phobius"/>
    </source>
</evidence>
<dbReference type="EC" id="2.7.13.3" evidence="3"/>
<evidence type="ECO:0000256" key="3">
    <source>
        <dbReference type="ARBA" id="ARBA00012438"/>
    </source>
</evidence>
<accession>A0A1H9YQF2</accession>
<keyword evidence="13" id="KW-1185">Reference proteome</keyword>
<dbReference type="GO" id="GO:0000155">
    <property type="term" value="F:phosphorelay sensor kinase activity"/>
    <property type="evidence" value="ECO:0007669"/>
    <property type="project" value="InterPro"/>
</dbReference>
<dbReference type="InterPro" id="IPR036097">
    <property type="entry name" value="HisK_dim/P_sf"/>
</dbReference>
<dbReference type="Gene3D" id="6.10.340.10">
    <property type="match status" value="1"/>
</dbReference>
<evidence type="ECO:0000256" key="5">
    <source>
        <dbReference type="ARBA" id="ARBA00022679"/>
    </source>
</evidence>
<evidence type="ECO:0000256" key="8">
    <source>
        <dbReference type="ARBA" id="ARBA00022989"/>
    </source>
</evidence>
<evidence type="ECO:0000313" key="13">
    <source>
        <dbReference type="Proteomes" id="UP000242642"/>
    </source>
</evidence>
<feature type="transmembrane region" description="Helical" evidence="10">
    <location>
        <begin position="12"/>
        <end position="35"/>
    </location>
</feature>
<keyword evidence="7 12" id="KW-0418">Kinase</keyword>
<dbReference type="Pfam" id="PF02518">
    <property type="entry name" value="HATPase_c"/>
    <property type="match status" value="1"/>
</dbReference>
<keyword evidence="9 10" id="KW-0472">Membrane</keyword>
<dbReference type="InterPro" id="IPR036890">
    <property type="entry name" value="HATPase_C_sf"/>
</dbReference>
<dbReference type="SUPFAM" id="SSF47384">
    <property type="entry name" value="Homodimeric domain of signal transducing histidine kinase"/>
    <property type="match status" value="1"/>
</dbReference>
<evidence type="ECO:0000256" key="1">
    <source>
        <dbReference type="ARBA" id="ARBA00000085"/>
    </source>
</evidence>
<sequence>MTSTIKNFRQSSSFFMATLCSILLLSVACFVFYFISVVNSDGFLAESRAAIDAEMSRLLMLDQIDSNALKKALSMHNDTPQNTFIYGLFSKQNEVLIGNKAFWSPFLNELQQNTPTLTQYQIAQGGGADDLSFFQQLENLTLESNYLSKSVQVEEGNYLIVARNIDEFRTARWFAMTFGWVIFVITLMLILCFYIIGQFVVNKVNSISRIANEIITTGNISKRIARDRYWDDLSKLEIVLNTMLDEIESLMLGMKKVTDDIAHDLRTPLTRLRNDLEQVEPAELKEELLSEADRLLSMFNGLLRIAEVESGKKRAEFQLVDFDDIVRDAEALYAPLCDEKNISINSVIKTAKVYGDRNLLFQICINLIDNAIKFTPSGGLIEIMLSEQDGCTFLSITDSGIGIDESEINHIFKRFYRVERSRNSEGNGLGLSIVQAIVQLHKGRITVKNRAVGTRFELFFPKDKNMTCAANLPK</sequence>
<dbReference type="SMART" id="SM00388">
    <property type="entry name" value="HisKA"/>
    <property type="match status" value="1"/>
</dbReference>
<dbReference type="PROSITE" id="PS50109">
    <property type="entry name" value="HIS_KIN"/>
    <property type="match status" value="1"/>
</dbReference>
<evidence type="ECO:0000259" key="11">
    <source>
        <dbReference type="PROSITE" id="PS50109"/>
    </source>
</evidence>
<dbReference type="Proteomes" id="UP000242642">
    <property type="component" value="Unassembled WGS sequence"/>
</dbReference>